<proteinExistence type="predicted"/>
<feature type="compositionally biased region" description="Acidic residues" evidence="1">
    <location>
        <begin position="34"/>
        <end position="53"/>
    </location>
</feature>
<feature type="region of interest" description="Disordered" evidence="1">
    <location>
        <begin position="31"/>
        <end position="53"/>
    </location>
</feature>
<dbReference type="OrthoDB" id="10067602at2759"/>
<dbReference type="Proteomes" id="UP001153636">
    <property type="component" value="Chromosome 15"/>
</dbReference>
<reference evidence="2" key="1">
    <citation type="submission" date="2022-01" db="EMBL/GenBank/DDBJ databases">
        <authorList>
            <person name="King R."/>
        </authorList>
    </citation>
    <scope>NUCLEOTIDE SEQUENCE</scope>
</reference>
<dbReference type="AlphaFoldDB" id="A0A9P0CKC8"/>
<sequence>MDEELEKYKCRLLEEMPLTDSQQIAIEEFKDKEEEGEEKQEEEVIEEKSEEEAVLEEPVAESIEIWIDAVPGIGPIVQDHLIKAVQEYMISVAAHQHNMVMPRNIRHYNCPPLEVVETN</sequence>
<name>A0A9P0CKC8_9CUCU</name>
<protein>
    <submittedName>
        <fullName evidence="2">Uncharacterized protein</fullName>
    </submittedName>
</protein>
<keyword evidence="3" id="KW-1185">Reference proteome</keyword>
<evidence type="ECO:0000256" key="1">
    <source>
        <dbReference type="SAM" id="MobiDB-lite"/>
    </source>
</evidence>
<evidence type="ECO:0000313" key="3">
    <source>
        <dbReference type="Proteomes" id="UP001153636"/>
    </source>
</evidence>
<organism evidence="2 3">
    <name type="scientific">Psylliodes chrysocephalus</name>
    <dbReference type="NCBI Taxonomy" id="3402493"/>
    <lineage>
        <taxon>Eukaryota</taxon>
        <taxon>Metazoa</taxon>
        <taxon>Ecdysozoa</taxon>
        <taxon>Arthropoda</taxon>
        <taxon>Hexapoda</taxon>
        <taxon>Insecta</taxon>
        <taxon>Pterygota</taxon>
        <taxon>Neoptera</taxon>
        <taxon>Endopterygota</taxon>
        <taxon>Coleoptera</taxon>
        <taxon>Polyphaga</taxon>
        <taxon>Cucujiformia</taxon>
        <taxon>Chrysomeloidea</taxon>
        <taxon>Chrysomelidae</taxon>
        <taxon>Galerucinae</taxon>
        <taxon>Alticini</taxon>
        <taxon>Psylliodes</taxon>
    </lineage>
</organism>
<evidence type="ECO:0000313" key="2">
    <source>
        <dbReference type="EMBL" id="CAH1103784.1"/>
    </source>
</evidence>
<accession>A0A9P0CKC8</accession>
<dbReference type="EMBL" id="OV651827">
    <property type="protein sequence ID" value="CAH1103784.1"/>
    <property type="molecule type" value="Genomic_DNA"/>
</dbReference>
<gene>
    <name evidence="2" type="ORF">PSYICH_LOCUS4974</name>
</gene>